<evidence type="ECO:0000313" key="1">
    <source>
        <dbReference type="EMBL" id="MEJ8633006.1"/>
    </source>
</evidence>
<organism evidence="1 2">
    <name type="scientific">Streptomyces achmelvichensis</name>
    <dbReference type="NCBI Taxonomy" id="3134111"/>
    <lineage>
        <taxon>Bacteria</taxon>
        <taxon>Bacillati</taxon>
        <taxon>Actinomycetota</taxon>
        <taxon>Actinomycetes</taxon>
        <taxon>Kitasatosporales</taxon>
        <taxon>Streptomycetaceae</taxon>
        <taxon>Streptomyces</taxon>
    </lineage>
</organism>
<dbReference type="Proteomes" id="UP001377168">
    <property type="component" value="Unassembled WGS sequence"/>
</dbReference>
<comment type="caution">
    <text evidence="1">The sequence shown here is derived from an EMBL/GenBank/DDBJ whole genome shotgun (WGS) entry which is preliminary data.</text>
</comment>
<gene>
    <name evidence="1" type="ORF">WKI67_06320</name>
</gene>
<protein>
    <submittedName>
        <fullName evidence="1">LuxR C-terminal-related transcriptional regulator</fullName>
    </submittedName>
</protein>
<name>A0ACC6PNU4_9ACTN</name>
<reference evidence="1" key="1">
    <citation type="submission" date="2024-03" db="EMBL/GenBank/DDBJ databases">
        <title>Novel Streptomyces species of biotechnological and ecological value are a feature of Machair soil.</title>
        <authorList>
            <person name="Prole J.R."/>
            <person name="Goodfellow M."/>
            <person name="Allenby N."/>
            <person name="Ward A.C."/>
        </authorList>
    </citation>
    <scope>NUCLEOTIDE SEQUENCE</scope>
    <source>
        <strain evidence="1">MS2.AVA.5</strain>
    </source>
</reference>
<accession>A0ACC6PNU4</accession>
<evidence type="ECO:0000313" key="2">
    <source>
        <dbReference type="Proteomes" id="UP001377168"/>
    </source>
</evidence>
<sequence>MTGRTPARHSLRLYGRTTELAALAALGDRVRSGRGAALVLAAEPGLGRTALLEQAVRDSDAGTVLHVRAAPAERDLPYSGVNSLLTGAPPVPDPPGEVPPACTSPTGLLEALRRVHAREPLLVCVDDAHLWDAASRAALGYAARRAGSLPGVGLLMSVAAHRADAADFAGLPVVRLGPLAEDPAATLVDELAEELTGDPADPNVREAVLHEAIGNPALLIAVVRRLSAAQLAGHAPLPRPLADGAALLRVVGSRLEELPVATRQLLLLVAAAQEQDPDGAGADATLLMRAARAAGFDPAALDAAEAAGVTRSAGNRIRFDDPLLLRAVLSGAALSRRRAAHRLLAAVLGGERHRLSRLLHRALAADGPDPALASCLAAAADSPDVRATPLERSVAFGRAARLTPPGSARTSRLTAAAEHAWFAGDPGRARDLLAAGRQESAHDAVRGCAELVRGTLALHDGPVGDAYEILMLAAALLGPYDQERMLTARLGATEAAWSAGDVPACLVALGGAARTAPAPGEESSTGERSPTEFRTPAAWPPGDRAARPGGDGDLFHDYRAGMLHALGARLDEARRPLRRVLDRAATDHDPARLVRAGVAALVLGNIAAACHVNARALAAARARNLVPLVPQILEHLAYAELRAGRHARARAHAEEGLRAAHRTGRRNSVAHHHAILALAASVEGAGEAVTAHAEAALAIAGPHGLAQAATLAEWARARADLGRGRAADAAARLGPLVRPGHRRGHFAVRMLAVPCYVEAAVLAGEPEDTATAVEEFAVWAAQGADPQAPAQLSRCRALLASAQETEALYEHALVRHELAGGDFERARTLLLYGKWLRRRRRLREARGRLRDALFAFERSGALVWAEQTRAELRATGGAGAREQRPGPLACLTPQQLRIARCVADGATNREVALQLSLSPRTVDHHLRNVFALLGVRSRVELSRLVDQAEKNRPDP</sequence>
<proteinExistence type="predicted"/>
<keyword evidence="2" id="KW-1185">Reference proteome</keyword>
<dbReference type="EMBL" id="JBBKAJ010000022">
    <property type="protein sequence ID" value="MEJ8633006.1"/>
    <property type="molecule type" value="Genomic_DNA"/>
</dbReference>